<dbReference type="Proteomes" id="UP000640052">
    <property type="component" value="Unassembled WGS sequence"/>
</dbReference>
<evidence type="ECO:0000256" key="4">
    <source>
        <dbReference type="ARBA" id="ARBA00023014"/>
    </source>
</evidence>
<evidence type="ECO:0000256" key="1">
    <source>
        <dbReference type="ARBA" id="ARBA00022691"/>
    </source>
</evidence>
<dbReference type="Gene3D" id="3.20.20.70">
    <property type="entry name" value="Aldolase class I"/>
    <property type="match status" value="1"/>
</dbReference>
<proteinExistence type="predicted"/>
<dbReference type="InterPro" id="IPR007197">
    <property type="entry name" value="rSAM"/>
</dbReference>
<dbReference type="InterPro" id="IPR050377">
    <property type="entry name" value="Radical_SAM_PqqE_MftC-like"/>
</dbReference>
<evidence type="ECO:0000313" key="6">
    <source>
        <dbReference type="EMBL" id="GIH26286.1"/>
    </source>
</evidence>
<dbReference type="EMBL" id="BOOA01000038">
    <property type="protein sequence ID" value="GIH26286.1"/>
    <property type="molecule type" value="Genomic_DNA"/>
</dbReference>
<dbReference type="SUPFAM" id="SSF102114">
    <property type="entry name" value="Radical SAM enzymes"/>
    <property type="match status" value="1"/>
</dbReference>
<dbReference type="AlphaFoldDB" id="A0A919QE58"/>
<evidence type="ECO:0000256" key="2">
    <source>
        <dbReference type="ARBA" id="ARBA00022723"/>
    </source>
</evidence>
<keyword evidence="3" id="KW-0408">Iron</keyword>
<comment type="caution">
    <text evidence="6">The sequence shown here is derived from an EMBL/GenBank/DDBJ whole genome shotgun (WGS) entry which is preliminary data.</text>
</comment>
<sequence length="314" mass="36151">MARTPAERVTFIPWPEVRYRRPYDIEADWVLMSTCNYRCAYCFWDAADLGAKISTPADAARLASFFDETGLTWLLHLTGGEPFMYPHFLKLCELLTQRHHISINTNADSVRIRAFATTINPKHVDFVHCGVHEDQRELKEGKERFIANVTLLRDAGFPVFASCVMDPLLFPKFHDMWAEYADRGVVLIPKALRGFHAGRHFPRAYTDEERELFYDYTRRAAEFYAESFAARGEPPSINPFMDGPLFLRQIPDFRGDLCEAGHRFVRIMPDGAVYRCGPGDLIGNLAEGWFARREGPSECVERECPYFCAKYRIP</sequence>
<dbReference type="SFLD" id="SFLDS00029">
    <property type="entry name" value="Radical_SAM"/>
    <property type="match status" value="1"/>
</dbReference>
<reference evidence="6" key="1">
    <citation type="submission" date="2021-01" db="EMBL/GenBank/DDBJ databases">
        <title>Whole genome shotgun sequence of Acrocarpospora phusangensis NBRC 108782.</title>
        <authorList>
            <person name="Komaki H."/>
            <person name="Tamura T."/>
        </authorList>
    </citation>
    <scope>NUCLEOTIDE SEQUENCE</scope>
    <source>
        <strain evidence="6">NBRC 108782</strain>
    </source>
</reference>
<dbReference type="Pfam" id="PF04055">
    <property type="entry name" value="Radical_SAM"/>
    <property type="match status" value="1"/>
</dbReference>
<protein>
    <recommendedName>
        <fullName evidence="5">Radical SAM core domain-containing protein</fullName>
    </recommendedName>
</protein>
<dbReference type="InterPro" id="IPR013785">
    <property type="entry name" value="Aldolase_TIM"/>
</dbReference>
<name>A0A919QE58_9ACTN</name>
<dbReference type="GO" id="GO:0046872">
    <property type="term" value="F:metal ion binding"/>
    <property type="evidence" value="ECO:0007669"/>
    <property type="project" value="UniProtKB-KW"/>
</dbReference>
<keyword evidence="1" id="KW-0949">S-adenosyl-L-methionine</keyword>
<dbReference type="GO" id="GO:0051536">
    <property type="term" value="F:iron-sulfur cluster binding"/>
    <property type="evidence" value="ECO:0007669"/>
    <property type="project" value="UniProtKB-KW"/>
</dbReference>
<dbReference type="RefSeq" id="WP_204042970.1">
    <property type="nucleotide sequence ID" value="NZ_BOOA01000038.1"/>
</dbReference>
<feature type="domain" description="Radical SAM core" evidence="5">
    <location>
        <begin position="30"/>
        <end position="172"/>
    </location>
</feature>
<dbReference type="PANTHER" id="PTHR11228:SF7">
    <property type="entry name" value="PQQA PEPTIDE CYCLASE"/>
    <property type="match status" value="1"/>
</dbReference>
<organism evidence="6 7">
    <name type="scientific">Acrocarpospora phusangensis</name>
    <dbReference type="NCBI Taxonomy" id="1070424"/>
    <lineage>
        <taxon>Bacteria</taxon>
        <taxon>Bacillati</taxon>
        <taxon>Actinomycetota</taxon>
        <taxon>Actinomycetes</taxon>
        <taxon>Streptosporangiales</taxon>
        <taxon>Streptosporangiaceae</taxon>
        <taxon>Acrocarpospora</taxon>
    </lineage>
</organism>
<dbReference type="PANTHER" id="PTHR11228">
    <property type="entry name" value="RADICAL SAM DOMAIN PROTEIN"/>
    <property type="match status" value="1"/>
</dbReference>
<evidence type="ECO:0000259" key="5">
    <source>
        <dbReference type="Pfam" id="PF04055"/>
    </source>
</evidence>
<dbReference type="GO" id="GO:0003824">
    <property type="term" value="F:catalytic activity"/>
    <property type="evidence" value="ECO:0007669"/>
    <property type="project" value="InterPro"/>
</dbReference>
<evidence type="ECO:0000256" key="3">
    <source>
        <dbReference type="ARBA" id="ARBA00023004"/>
    </source>
</evidence>
<gene>
    <name evidence="6" type="ORF">Aph01nite_45960</name>
</gene>
<keyword evidence="7" id="KW-1185">Reference proteome</keyword>
<accession>A0A919QE58</accession>
<keyword evidence="4" id="KW-0411">Iron-sulfur</keyword>
<dbReference type="SFLD" id="SFLDG01067">
    <property type="entry name" value="SPASM/twitch_domain_containing"/>
    <property type="match status" value="1"/>
</dbReference>
<evidence type="ECO:0000313" key="7">
    <source>
        <dbReference type="Proteomes" id="UP000640052"/>
    </source>
</evidence>
<keyword evidence="2" id="KW-0479">Metal-binding</keyword>
<dbReference type="InterPro" id="IPR058240">
    <property type="entry name" value="rSAM_sf"/>
</dbReference>